<accession>A0A8J2MHK1</accession>
<proteinExistence type="predicted"/>
<gene>
    <name evidence="2" type="ORF">HICCMSTLAB_LOCUS5410</name>
</gene>
<dbReference type="AlphaFoldDB" id="A0A8J2MHK1"/>
<dbReference type="Gene3D" id="3.30.160.570">
    <property type="entry name" value="Ncd80 complex, Spc24 subunit"/>
    <property type="match status" value="1"/>
</dbReference>
<reference evidence="2" key="1">
    <citation type="submission" date="2021-04" db="EMBL/GenBank/DDBJ databases">
        <authorList>
            <person name="Chebbi M.A.C M."/>
        </authorList>
    </citation>
    <scope>NUCLEOTIDE SEQUENCE</scope>
</reference>
<evidence type="ECO:0000313" key="3">
    <source>
        <dbReference type="Proteomes" id="UP000786811"/>
    </source>
</evidence>
<name>A0A8J2MHK1_COTCN</name>
<comment type="caution">
    <text evidence="2">The sequence shown here is derived from an EMBL/GenBank/DDBJ whole genome shotgun (WGS) entry which is preliminary data.</text>
</comment>
<dbReference type="OrthoDB" id="6349744at2759"/>
<dbReference type="EMBL" id="CAJNRD030001119">
    <property type="protein sequence ID" value="CAG5089869.1"/>
    <property type="molecule type" value="Genomic_DNA"/>
</dbReference>
<protein>
    <submittedName>
        <fullName evidence="2">Uncharacterized protein</fullName>
    </submittedName>
</protein>
<sequence length="195" mass="23407">MEKILNHRDRYICSVPSSEQVKEKFNDFLSQLDKLNRQSYDQLSQDAEKIQNQKDKIADLKDKLLIGEKEKKSLEKELLSQAELLEELNTEKTHTIAENIEIESRKNQMKPKKNTSSDDQIFERERTKLMYYRMLTNIKWDYQDVRTSIRGVVTNRKDYTQKFHYDNDDEKIEEKLWEEIEKCADFDPKKDSPPH</sequence>
<keyword evidence="3" id="KW-1185">Reference proteome</keyword>
<evidence type="ECO:0000313" key="2">
    <source>
        <dbReference type="EMBL" id="CAG5089869.1"/>
    </source>
</evidence>
<organism evidence="2 3">
    <name type="scientific">Cotesia congregata</name>
    <name type="common">Parasitoid wasp</name>
    <name type="synonym">Apanteles congregatus</name>
    <dbReference type="NCBI Taxonomy" id="51543"/>
    <lineage>
        <taxon>Eukaryota</taxon>
        <taxon>Metazoa</taxon>
        <taxon>Ecdysozoa</taxon>
        <taxon>Arthropoda</taxon>
        <taxon>Hexapoda</taxon>
        <taxon>Insecta</taxon>
        <taxon>Pterygota</taxon>
        <taxon>Neoptera</taxon>
        <taxon>Endopterygota</taxon>
        <taxon>Hymenoptera</taxon>
        <taxon>Apocrita</taxon>
        <taxon>Ichneumonoidea</taxon>
        <taxon>Braconidae</taxon>
        <taxon>Microgastrinae</taxon>
        <taxon>Cotesia</taxon>
    </lineage>
</organism>
<evidence type="ECO:0000256" key="1">
    <source>
        <dbReference type="SAM" id="Coils"/>
    </source>
</evidence>
<feature type="coiled-coil region" evidence="1">
    <location>
        <begin position="18"/>
        <end position="91"/>
    </location>
</feature>
<dbReference type="Proteomes" id="UP000786811">
    <property type="component" value="Unassembled WGS sequence"/>
</dbReference>
<keyword evidence="1" id="KW-0175">Coiled coil</keyword>